<name>A0A483CYU6_9EURY</name>
<dbReference type="PRINTS" id="PR00446">
    <property type="entry name" value="HYDRGNUPTAKE"/>
</dbReference>
<dbReference type="CDD" id="cd06064">
    <property type="entry name" value="H2MP_F420-Reduc"/>
    <property type="match status" value="1"/>
</dbReference>
<proteinExistence type="inferred from homology"/>
<dbReference type="AlphaFoldDB" id="A0A483CYU6"/>
<dbReference type="SUPFAM" id="SSF53163">
    <property type="entry name" value="HybD-like"/>
    <property type="match status" value="1"/>
</dbReference>
<dbReference type="NCBIfam" id="TIGR00072">
    <property type="entry name" value="hydrog_prot"/>
    <property type="match status" value="1"/>
</dbReference>
<dbReference type="InterPro" id="IPR000671">
    <property type="entry name" value="Peptidase_A31"/>
</dbReference>
<comment type="similarity">
    <text evidence="1">Belongs to the peptidase A31 family.</text>
</comment>
<dbReference type="PANTHER" id="PTHR30302:SF1">
    <property type="entry name" value="HYDROGENASE 2 MATURATION PROTEASE"/>
    <property type="match status" value="1"/>
</dbReference>
<dbReference type="Gene3D" id="3.40.50.1450">
    <property type="entry name" value="HybD-like"/>
    <property type="match status" value="1"/>
</dbReference>
<sequence>MLFQEIVIVGCGNPLFADDGFGPAVVEELQKLDLPENVKVIDGGLGGPHYLFTLMAQSDEPVKKLVIVDIAEFGAEPGTLVRLTPDDLPPGSYRDVHSWNLVEPLQMLKERVDITIIGCQPKRVTEPNFELGLTDEVNLAIPKAVRHVLKEIGVDYGATIKIKGDLREEGVTQA</sequence>
<dbReference type="OrthoDB" id="85598at2157"/>
<dbReference type="FunFam" id="3.40.50.1450:FF:000005">
    <property type="entry name" value="Hydrogenase maturation protease HycI"/>
    <property type="match status" value="1"/>
</dbReference>
<evidence type="ECO:0000256" key="4">
    <source>
        <dbReference type="ARBA" id="ARBA00022801"/>
    </source>
</evidence>
<evidence type="ECO:0000256" key="3">
    <source>
        <dbReference type="ARBA" id="ARBA00022750"/>
    </source>
</evidence>
<accession>A0A483CYU6</accession>
<evidence type="ECO:0000313" key="6">
    <source>
        <dbReference type="Proteomes" id="UP000292580"/>
    </source>
</evidence>
<evidence type="ECO:0000256" key="2">
    <source>
        <dbReference type="ARBA" id="ARBA00022670"/>
    </source>
</evidence>
<keyword evidence="6" id="KW-1185">Reference proteome</keyword>
<dbReference type="GO" id="GO:0016485">
    <property type="term" value="P:protein processing"/>
    <property type="evidence" value="ECO:0007669"/>
    <property type="project" value="TreeGrafter"/>
</dbReference>
<dbReference type="PANTHER" id="PTHR30302">
    <property type="entry name" value="HYDROGENASE 1 MATURATION PROTEASE"/>
    <property type="match status" value="1"/>
</dbReference>
<keyword evidence="3" id="KW-0064">Aspartyl protease</keyword>
<dbReference type="GO" id="GO:0004190">
    <property type="term" value="F:aspartic-type endopeptidase activity"/>
    <property type="evidence" value="ECO:0007669"/>
    <property type="project" value="UniProtKB-KW"/>
</dbReference>
<dbReference type="EMBL" id="PGCL01000001">
    <property type="protein sequence ID" value="TAJ45442.1"/>
    <property type="molecule type" value="Genomic_DNA"/>
</dbReference>
<reference evidence="5 6" key="1">
    <citation type="submission" date="2017-11" db="EMBL/GenBank/DDBJ databases">
        <title>Isolation and Characterization of Methanofollis Species from Methane Seep Offshore SW Taiwan.</title>
        <authorList>
            <person name="Teng N.-H."/>
            <person name="Lai M.-C."/>
            <person name="Chen S.-C."/>
        </authorList>
    </citation>
    <scope>NUCLEOTIDE SEQUENCE [LARGE SCALE GENOMIC DNA]</scope>
    <source>
        <strain evidence="5 6">FWC-SCC2</strain>
    </source>
</reference>
<dbReference type="Proteomes" id="UP000292580">
    <property type="component" value="Unassembled WGS sequence"/>
</dbReference>
<keyword evidence="4" id="KW-0378">Hydrolase</keyword>
<dbReference type="GO" id="GO:0008047">
    <property type="term" value="F:enzyme activator activity"/>
    <property type="evidence" value="ECO:0007669"/>
    <property type="project" value="InterPro"/>
</dbReference>
<protein>
    <submittedName>
        <fullName evidence="5">Coenzyme F420-reducing hydrogenase, FrhD protein</fullName>
    </submittedName>
</protein>
<keyword evidence="2" id="KW-0645">Protease</keyword>
<dbReference type="RefSeq" id="WP_130645797.1">
    <property type="nucleotide sequence ID" value="NZ_PGCL01000001.1"/>
</dbReference>
<dbReference type="InterPro" id="IPR004411">
    <property type="entry name" value="Pept_A31_F420-red_hyd_d"/>
</dbReference>
<evidence type="ECO:0000313" key="5">
    <source>
        <dbReference type="EMBL" id="TAJ45442.1"/>
    </source>
</evidence>
<dbReference type="InterPro" id="IPR023430">
    <property type="entry name" value="Pept_HybD-like_dom_sf"/>
</dbReference>
<evidence type="ECO:0000256" key="1">
    <source>
        <dbReference type="ARBA" id="ARBA00006814"/>
    </source>
</evidence>
<dbReference type="Pfam" id="PF01750">
    <property type="entry name" value="HycI"/>
    <property type="match status" value="1"/>
</dbReference>
<organism evidence="5 6">
    <name type="scientific">Methanofollis fontis</name>
    <dbReference type="NCBI Taxonomy" id="2052832"/>
    <lineage>
        <taxon>Archaea</taxon>
        <taxon>Methanobacteriati</taxon>
        <taxon>Methanobacteriota</taxon>
        <taxon>Stenosarchaea group</taxon>
        <taxon>Methanomicrobia</taxon>
        <taxon>Methanomicrobiales</taxon>
        <taxon>Methanomicrobiaceae</taxon>
        <taxon>Methanofollis</taxon>
    </lineage>
</organism>
<dbReference type="NCBIfam" id="TIGR00130">
    <property type="entry name" value="frhD"/>
    <property type="match status" value="1"/>
</dbReference>
<comment type="caution">
    <text evidence="5">The sequence shown here is derived from an EMBL/GenBank/DDBJ whole genome shotgun (WGS) entry which is preliminary data.</text>
</comment>
<gene>
    <name evidence="5" type="primary">frhD</name>
    <name evidence="5" type="ORF">CUJ86_01530</name>
</gene>